<dbReference type="RefSeq" id="WP_008669391.1">
    <property type="nucleotide sequence ID" value="NZ_ANOF01000135.1"/>
</dbReference>
<sequence length="212" mass="24525">MSSQRSDQRKREAEKRAPKAAVDLDGWMSMFRIGSHAINTEEDCRNQVLYVRRVITLIHSPDHVAAGRELEGVATFVRSESKFRRYPLELCNLIVEGLHRAAEYEKDPMVSCPWRECLEEVRSQPRLLALGKLLWDMNPKGRREWTIDLDALKRELWGDEETSTSTVRSLVSDFRKRLKAASVPLTISVSDTRDNRRVSCALPNDFDFDMSW</sequence>
<gene>
    <name evidence="1" type="ORF">RESH_04234</name>
</gene>
<dbReference type="PATRIC" id="fig|1263868.3.peg.4593"/>
<protein>
    <submittedName>
        <fullName evidence="1">Uncharacterized protein</fullName>
    </submittedName>
</protein>
<dbReference type="Proteomes" id="UP000011996">
    <property type="component" value="Unassembled WGS sequence"/>
</dbReference>
<organism evidence="1 2">
    <name type="scientific">Rhodopirellula europaea SH398</name>
    <dbReference type="NCBI Taxonomy" id="1263868"/>
    <lineage>
        <taxon>Bacteria</taxon>
        <taxon>Pseudomonadati</taxon>
        <taxon>Planctomycetota</taxon>
        <taxon>Planctomycetia</taxon>
        <taxon>Pirellulales</taxon>
        <taxon>Pirellulaceae</taxon>
        <taxon>Rhodopirellula</taxon>
    </lineage>
</organism>
<proteinExistence type="predicted"/>
<reference evidence="1 2" key="1">
    <citation type="journal article" date="2013" name="Mar. Genomics">
        <title>Expression of sulfatases in Rhodopirellula baltica and the diversity of sulfatases in the genus Rhodopirellula.</title>
        <authorList>
            <person name="Wegner C.E."/>
            <person name="Richter-Heitmann T."/>
            <person name="Klindworth A."/>
            <person name="Klockow C."/>
            <person name="Richter M."/>
            <person name="Achstetter T."/>
            <person name="Glockner F.O."/>
            <person name="Harder J."/>
        </authorList>
    </citation>
    <scope>NUCLEOTIDE SEQUENCE [LARGE SCALE GENOMIC DNA]</scope>
    <source>
        <strain evidence="1 2">SH398</strain>
    </source>
</reference>
<dbReference type="AlphaFoldDB" id="M5SBZ3"/>
<accession>M5SBZ3</accession>
<comment type="caution">
    <text evidence="1">The sequence shown here is derived from an EMBL/GenBank/DDBJ whole genome shotgun (WGS) entry which is preliminary data.</text>
</comment>
<dbReference type="EMBL" id="ANOF01000135">
    <property type="protein sequence ID" value="EMI25187.1"/>
    <property type="molecule type" value="Genomic_DNA"/>
</dbReference>
<evidence type="ECO:0000313" key="1">
    <source>
        <dbReference type="EMBL" id="EMI25187.1"/>
    </source>
</evidence>
<name>M5SBZ3_9BACT</name>
<evidence type="ECO:0000313" key="2">
    <source>
        <dbReference type="Proteomes" id="UP000011996"/>
    </source>
</evidence>